<evidence type="ECO:0000256" key="1">
    <source>
        <dbReference type="ARBA" id="ARBA00004141"/>
    </source>
</evidence>
<keyword evidence="3" id="KW-0444">Lipid biosynthesis</keyword>
<evidence type="ECO:0008006" key="15">
    <source>
        <dbReference type="Google" id="ProtNLM"/>
    </source>
</evidence>
<dbReference type="GO" id="GO:0016020">
    <property type="term" value="C:membrane"/>
    <property type="evidence" value="ECO:0007669"/>
    <property type="project" value="UniProtKB-SubCell"/>
</dbReference>
<evidence type="ECO:0000313" key="13">
    <source>
        <dbReference type="EMBL" id="OGH85087.1"/>
    </source>
</evidence>
<reference evidence="13 14" key="1">
    <citation type="journal article" date="2016" name="Nat. Commun.">
        <title>Thousands of microbial genomes shed light on interconnected biogeochemical processes in an aquifer system.</title>
        <authorList>
            <person name="Anantharaman K."/>
            <person name="Brown C.T."/>
            <person name="Hug L.A."/>
            <person name="Sharon I."/>
            <person name="Castelle C.J."/>
            <person name="Probst A.J."/>
            <person name="Thomas B.C."/>
            <person name="Singh A."/>
            <person name="Wilkins M.J."/>
            <person name="Karaoz U."/>
            <person name="Brodie E.L."/>
            <person name="Williams K.H."/>
            <person name="Hubbard S.S."/>
            <person name="Banfield J.F."/>
        </authorList>
    </citation>
    <scope>NUCLEOTIDE SEQUENCE [LARGE SCALE GENOMIC DNA]</scope>
</reference>
<dbReference type="GO" id="GO:0016780">
    <property type="term" value="F:phosphotransferase activity, for other substituted phosphate groups"/>
    <property type="evidence" value="ECO:0007669"/>
    <property type="project" value="InterPro"/>
</dbReference>
<keyword evidence="4 11" id="KW-0808">Transferase</keyword>
<dbReference type="Pfam" id="PF01066">
    <property type="entry name" value="CDP-OH_P_transf"/>
    <property type="match status" value="1"/>
</dbReference>
<keyword evidence="8 12" id="KW-0472">Membrane</keyword>
<accession>A0A1F6NM65</accession>
<comment type="similarity">
    <text evidence="2 11">Belongs to the CDP-alcohol phosphatidyltransferase class-I family.</text>
</comment>
<evidence type="ECO:0000256" key="12">
    <source>
        <dbReference type="SAM" id="Phobius"/>
    </source>
</evidence>
<keyword evidence="5 12" id="KW-0812">Transmembrane</keyword>
<dbReference type="EMBL" id="MFQW01000048">
    <property type="protein sequence ID" value="OGH85087.1"/>
    <property type="molecule type" value="Genomic_DNA"/>
</dbReference>
<dbReference type="InterPro" id="IPR000462">
    <property type="entry name" value="CDP-OH_P_trans"/>
</dbReference>
<evidence type="ECO:0000256" key="6">
    <source>
        <dbReference type="ARBA" id="ARBA00022989"/>
    </source>
</evidence>
<keyword evidence="6 12" id="KW-1133">Transmembrane helix</keyword>
<feature type="transmembrane region" description="Helical" evidence="12">
    <location>
        <begin position="182"/>
        <end position="203"/>
    </location>
</feature>
<dbReference type="PANTHER" id="PTHR14269">
    <property type="entry name" value="CDP-DIACYLGLYCEROL--GLYCEROL-3-PHOSPHATE 3-PHOSPHATIDYLTRANSFERASE-RELATED"/>
    <property type="match status" value="1"/>
</dbReference>
<evidence type="ECO:0000256" key="9">
    <source>
        <dbReference type="ARBA" id="ARBA00023209"/>
    </source>
</evidence>
<dbReference type="InterPro" id="IPR043130">
    <property type="entry name" value="CDP-OH_PTrfase_TM_dom"/>
</dbReference>
<dbReference type="InterPro" id="IPR048254">
    <property type="entry name" value="CDP_ALCOHOL_P_TRANSF_CS"/>
</dbReference>
<keyword evidence="10" id="KW-1208">Phospholipid metabolism</keyword>
<feature type="transmembrane region" description="Helical" evidence="12">
    <location>
        <begin position="156"/>
        <end position="176"/>
    </location>
</feature>
<proteinExistence type="inferred from homology"/>
<comment type="subcellular location">
    <subcellularLocation>
        <location evidence="1">Membrane</location>
        <topology evidence="1">Multi-pass membrane protein</topology>
    </subcellularLocation>
</comment>
<name>A0A1F6NM65_9BACT</name>
<evidence type="ECO:0000256" key="3">
    <source>
        <dbReference type="ARBA" id="ARBA00022516"/>
    </source>
</evidence>
<evidence type="ECO:0000256" key="10">
    <source>
        <dbReference type="ARBA" id="ARBA00023264"/>
    </source>
</evidence>
<evidence type="ECO:0000256" key="7">
    <source>
        <dbReference type="ARBA" id="ARBA00023098"/>
    </source>
</evidence>
<evidence type="ECO:0000256" key="8">
    <source>
        <dbReference type="ARBA" id="ARBA00023136"/>
    </source>
</evidence>
<feature type="transmembrane region" description="Helical" evidence="12">
    <location>
        <begin position="124"/>
        <end position="144"/>
    </location>
</feature>
<dbReference type="AlphaFoldDB" id="A0A1F6NM65"/>
<sequence length="207" mass="23486">MLLIKRFKEKNKDLFEYLESQEVHPHDHFLENTVLRLLPKSVTPNKISIFRIIATPFVFMLILLGYYNIGVIAFILVAFTDAMDGSLARTKNKITRFGMLIDPLADKLLIGSMVLLLVFKYLDFWLGIAVLGMEIVFISTAYIARVKFKTVRMANLWGKIKMFLQVLAICTVLIALVFDNPFLLNIASVILGLSVGFALVSLFRHGI</sequence>
<dbReference type="PANTHER" id="PTHR14269:SF11">
    <property type="entry name" value="CDP-DIACYLGLYCEROL--GLYCEROL-3-PHOSPHATE 3-PHOSPHATIDYLTRANSFERASE"/>
    <property type="match status" value="1"/>
</dbReference>
<evidence type="ECO:0000313" key="14">
    <source>
        <dbReference type="Proteomes" id="UP000178349"/>
    </source>
</evidence>
<comment type="caution">
    <text evidence="13">The sequence shown here is derived from an EMBL/GenBank/DDBJ whole genome shotgun (WGS) entry which is preliminary data.</text>
</comment>
<dbReference type="GO" id="GO:0046474">
    <property type="term" value="P:glycerophospholipid biosynthetic process"/>
    <property type="evidence" value="ECO:0007669"/>
    <property type="project" value="TreeGrafter"/>
</dbReference>
<keyword evidence="7" id="KW-0443">Lipid metabolism</keyword>
<protein>
    <recommendedName>
        <fullName evidence="15">CDP-diacylglycerol--glycerol-3-phosphate 3-phosphatidyltransferase</fullName>
    </recommendedName>
</protein>
<dbReference type="InterPro" id="IPR050324">
    <property type="entry name" value="CDP-alcohol_PTase-I"/>
</dbReference>
<evidence type="ECO:0000256" key="4">
    <source>
        <dbReference type="ARBA" id="ARBA00022679"/>
    </source>
</evidence>
<dbReference type="Gene3D" id="1.20.120.1760">
    <property type="match status" value="1"/>
</dbReference>
<dbReference type="Proteomes" id="UP000178349">
    <property type="component" value="Unassembled WGS sequence"/>
</dbReference>
<feature type="transmembrane region" description="Helical" evidence="12">
    <location>
        <begin position="49"/>
        <end position="79"/>
    </location>
</feature>
<gene>
    <name evidence="13" type="ORF">A2493_00850</name>
</gene>
<organism evidence="13 14">
    <name type="scientific">Candidatus Magasanikbacteria bacterium RIFOXYC12_FULL_33_11</name>
    <dbReference type="NCBI Taxonomy" id="1798701"/>
    <lineage>
        <taxon>Bacteria</taxon>
        <taxon>Candidatus Magasanikiibacteriota</taxon>
    </lineage>
</organism>
<evidence type="ECO:0000256" key="11">
    <source>
        <dbReference type="RuleBase" id="RU003750"/>
    </source>
</evidence>
<dbReference type="PROSITE" id="PS00379">
    <property type="entry name" value="CDP_ALCOHOL_P_TRANSF"/>
    <property type="match status" value="1"/>
</dbReference>
<keyword evidence="9" id="KW-0594">Phospholipid biosynthesis</keyword>
<evidence type="ECO:0000256" key="2">
    <source>
        <dbReference type="ARBA" id="ARBA00010441"/>
    </source>
</evidence>
<evidence type="ECO:0000256" key="5">
    <source>
        <dbReference type="ARBA" id="ARBA00022692"/>
    </source>
</evidence>